<proteinExistence type="predicted"/>
<reference evidence="1 2" key="1">
    <citation type="journal article" date="2019" name="Emerg. Microbes Infect.">
        <title>Comprehensive subspecies identification of 175 nontuberculous mycobacteria species based on 7547 genomic profiles.</title>
        <authorList>
            <person name="Matsumoto Y."/>
            <person name="Kinjo T."/>
            <person name="Motooka D."/>
            <person name="Nabeya D."/>
            <person name="Jung N."/>
            <person name="Uechi K."/>
            <person name="Horii T."/>
            <person name="Iida T."/>
            <person name="Fujita J."/>
            <person name="Nakamura S."/>
        </authorList>
    </citation>
    <scope>NUCLEOTIDE SEQUENCE [LARGE SCALE GENOMIC DNA]</scope>
    <source>
        <strain evidence="1 2">JCM 12688</strain>
    </source>
</reference>
<sequence>MFIPRFAGWYLDVCPTAEGVPVRDQRHAIVLAVPDMAVVPTTEIVAARAYTIDRLSGWIRSRLV</sequence>
<evidence type="ECO:0000313" key="1">
    <source>
        <dbReference type="EMBL" id="BBZ20649.1"/>
    </source>
</evidence>
<dbReference type="AlphaFoldDB" id="A0A7I7WSM0"/>
<protein>
    <submittedName>
        <fullName evidence="1">Uncharacterized protein</fullName>
    </submittedName>
</protein>
<dbReference type="Proteomes" id="UP000466187">
    <property type="component" value="Chromosome"/>
</dbReference>
<gene>
    <name evidence="1" type="ORF">MGAD_49840</name>
</gene>
<accession>A0A7I7WSM0</accession>
<organism evidence="1 2">
    <name type="scientific">Mycolicibacterium gadium</name>
    <name type="common">Mycobacterium gadium</name>
    <dbReference type="NCBI Taxonomy" id="1794"/>
    <lineage>
        <taxon>Bacteria</taxon>
        <taxon>Bacillati</taxon>
        <taxon>Actinomycetota</taxon>
        <taxon>Actinomycetes</taxon>
        <taxon>Mycobacteriales</taxon>
        <taxon>Mycobacteriaceae</taxon>
        <taxon>Mycolicibacterium</taxon>
    </lineage>
</organism>
<dbReference type="KEGG" id="mgad:MGAD_49840"/>
<name>A0A7I7WSM0_MYCGU</name>
<evidence type="ECO:0000313" key="2">
    <source>
        <dbReference type="Proteomes" id="UP000466187"/>
    </source>
</evidence>
<dbReference type="EMBL" id="AP022608">
    <property type="protein sequence ID" value="BBZ20649.1"/>
    <property type="molecule type" value="Genomic_DNA"/>
</dbReference>